<dbReference type="SUPFAM" id="SSF52058">
    <property type="entry name" value="L domain-like"/>
    <property type="match status" value="1"/>
</dbReference>
<evidence type="ECO:0000256" key="5">
    <source>
        <dbReference type="SAM" id="SignalP"/>
    </source>
</evidence>
<keyword evidence="5" id="KW-0732">Signal</keyword>
<feature type="chain" id="PRO_5047362637" evidence="5">
    <location>
        <begin position="19"/>
        <end position="417"/>
    </location>
</feature>
<evidence type="ECO:0000313" key="6">
    <source>
        <dbReference type="EMBL" id="KAJ8984973.1"/>
    </source>
</evidence>
<accession>A0ABQ9K3G6</accession>
<feature type="signal peptide" evidence="5">
    <location>
        <begin position="1"/>
        <end position="18"/>
    </location>
</feature>
<keyword evidence="4" id="KW-0472">Membrane</keyword>
<keyword evidence="7" id="KW-1185">Reference proteome</keyword>
<comment type="caution">
    <text evidence="6">The sequence shown here is derived from an EMBL/GenBank/DDBJ whole genome shotgun (WGS) entry which is preliminary data.</text>
</comment>
<evidence type="ECO:0000256" key="4">
    <source>
        <dbReference type="SAM" id="Phobius"/>
    </source>
</evidence>
<reference evidence="6" key="1">
    <citation type="journal article" date="2023" name="Insect Mol. Biol.">
        <title>Genome sequencing provides insights into the evolution of gene families encoding plant cell wall-degrading enzymes in longhorned beetles.</title>
        <authorList>
            <person name="Shin N.R."/>
            <person name="Okamura Y."/>
            <person name="Kirsch R."/>
            <person name="Pauchet Y."/>
        </authorList>
    </citation>
    <scope>NUCLEOTIDE SEQUENCE</scope>
    <source>
        <strain evidence="6">MMC_N1</strain>
    </source>
</reference>
<dbReference type="PANTHER" id="PTHR45712:SF22">
    <property type="entry name" value="INSULIN-LIKE GROWTH FACTOR-BINDING PROTEIN COMPLEX ACID LABILE SUBUNIT"/>
    <property type="match status" value="1"/>
</dbReference>
<keyword evidence="4" id="KW-1133">Transmembrane helix</keyword>
<feature type="transmembrane region" description="Helical" evidence="4">
    <location>
        <begin position="311"/>
        <end position="332"/>
    </location>
</feature>
<dbReference type="InterPro" id="IPR032675">
    <property type="entry name" value="LRR_dom_sf"/>
</dbReference>
<dbReference type="SMART" id="SM00369">
    <property type="entry name" value="LRR_TYP"/>
    <property type="match status" value="6"/>
</dbReference>
<keyword evidence="2" id="KW-0677">Repeat</keyword>
<dbReference type="PANTHER" id="PTHR45712">
    <property type="entry name" value="AGAP008170-PA"/>
    <property type="match status" value="1"/>
</dbReference>
<gene>
    <name evidence="6" type="ORF">NQ317_007843</name>
</gene>
<organism evidence="6 7">
    <name type="scientific">Molorchus minor</name>
    <dbReference type="NCBI Taxonomy" id="1323400"/>
    <lineage>
        <taxon>Eukaryota</taxon>
        <taxon>Metazoa</taxon>
        <taxon>Ecdysozoa</taxon>
        <taxon>Arthropoda</taxon>
        <taxon>Hexapoda</taxon>
        <taxon>Insecta</taxon>
        <taxon>Pterygota</taxon>
        <taxon>Neoptera</taxon>
        <taxon>Endopterygota</taxon>
        <taxon>Coleoptera</taxon>
        <taxon>Polyphaga</taxon>
        <taxon>Cucujiformia</taxon>
        <taxon>Chrysomeloidea</taxon>
        <taxon>Cerambycidae</taxon>
        <taxon>Lamiinae</taxon>
        <taxon>Monochamini</taxon>
        <taxon>Molorchus</taxon>
    </lineage>
</organism>
<sequence length="417" mass="47886">MFNKRFLYILLLLYDVSGKPLEIKCPDYCKCDVFETLRRATCEHKKLYSIEIDIPPQAEILDLAFNQISELGRNIFLEIGLTNLKLLNLSHNKVSQIHLSGFEGLTNLKTLDLSFNMLRYFNEHWFVSLNSLQELYLKGNNLKSINDEPSLNLPHLRVLDISLCAITSLQPGVFDFIPNLQVLDISENFLINLDTEVVASLPELNVLLVNDNNFECSDRRMSIIRDFAQNKGISYKDPCPTSRINAPNEKSQRIMSLEPQVPERNVWIYDDGENELKDIKIIEICTESNETRSYELSVDRIIMKIIELSPIISIVTILLFGILLGMIIGCSVEIREKEKRRTDEYINLPDGVTPYRRRTRSVDGRGLQRQDSSASNFRPRTRSGGSRKMMREDRSILVVNECGLSDSTPVVTRKTYL</sequence>
<evidence type="ECO:0000313" key="7">
    <source>
        <dbReference type="Proteomes" id="UP001162164"/>
    </source>
</evidence>
<dbReference type="Gene3D" id="3.80.10.10">
    <property type="entry name" value="Ribonuclease Inhibitor"/>
    <property type="match status" value="1"/>
</dbReference>
<feature type="region of interest" description="Disordered" evidence="3">
    <location>
        <begin position="356"/>
        <end position="389"/>
    </location>
</feature>
<protein>
    <submittedName>
        <fullName evidence="6">Uncharacterized protein</fullName>
    </submittedName>
</protein>
<dbReference type="PRINTS" id="PR00019">
    <property type="entry name" value="LEURICHRPT"/>
</dbReference>
<dbReference type="Pfam" id="PF13855">
    <property type="entry name" value="LRR_8"/>
    <property type="match status" value="2"/>
</dbReference>
<dbReference type="Proteomes" id="UP001162164">
    <property type="component" value="Unassembled WGS sequence"/>
</dbReference>
<keyword evidence="1" id="KW-0433">Leucine-rich repeat</keyword>
<dbReference type="InterPro" id="IPR050333">
    <property type="entry name" value="SLRP"/>
</dbReference>
<dbReference type="InterPro" id="IPR001611">
    <property type="entry name" value="Leu-rich_rpt"/>
</dbReference>
<evidence type="ECO:0000256" key="2">
    <source>
        <dbReference type="ARBA" id="ARBA00022737"/>
    </source>
</evidence>
<evidence type="ECO:0000256" key="3">
    <source>
        <dbReference type="SAM" id="MobiDB-lite"/>
    </source>
</evidence>
<dbReference type="PROSITE" id="PS51450">
    <property type="entry name" value="LRR"/>
    <property type="match status" value="2"/>
</dbReference>
<feature type="compositionally biased region" description="Polar residues" evidence="3">
    <location>
        <begin position="369"/>
        <end position="378"/>
    </location>
</feature>
<evidence type="ECO:0000256" key="1">
    <source>
        <dbReference type="ARBA" id="ARBA00022614"/>
    </source>
</evidence>
<name>A0ABQ9K3G6_9CUCU</name>
<dbReference type="EMBL" id="JAPWTJ010000022">
    <property type="protein sequence ID" value="KAJ8984973.1"/>
    <property type="molecule type" value="Genomic_DNA"/>
</dbReference>
<proteinExistence type="predicted"/>
<keyword evidence="4" id="KW-0812">Transmembrane</keyword>
<dbReference type="InterPro" id="IPR003591">
    <property type="entry name" value="Leu-rich_rpt_typical-subtyp"/>
</dbReference>